<dbReference type="Proteomes" id="UP000019184">
    <property type="component" value="Unassembled WGS sequence"/>
</dbReference>
<dbReference type="EMBL" id="CBTK010000077">
    <property type="protein sequence ID" value="CDH44447.1"/>
    <property type="molecule type" value="Genomic_DNA"/>
</dbReference>
<reference evidence="1 2" key="1">
    <citation type="journal article" date="2014" name="ISME J.">
        <title>Candidatus Competibacter-lineage genomes retrieved from metagenomes reveal functional metabolic diversity.</title>
        <authorList>
            <person name="McIlroy S.J."/>
            <person name="Albertsen M."/>
            <person name="Andresen E.K."/>
            <person name="Saunders A.M."/>
            <person name="Kristiansen R."/>
            <person name="Stokholm-Bjerregaard M."/>
            <person name="Nielsen K.L."/>
            <person name="Nielsen P.H."/>
        </authorList>
    </citation>
    <scope>NUCLEOTIDE SEQUENCE [LARGE SCALE GENOMIC DNA]</scope>
    <source>
        <strain evidence="1 2">Run_B_J11</strain>
    </source>
</reference>
<organism evidence="1 2">
    <name type="scientific">Candidatus Contendobacter odensis Run_B_J11</name>
    <dbReference type="NCBI Taxonomy" id="1400861"/>
    <lineage>
        <taxon>Bacteria</taxon>
        <taxon>Pseudomonadati</taxon>
        <taxon>Pseudomonadota</taxon>
        <taxon>Gammaproteobacteria</taxon>
        <taxon>Candidatus Competibacteraceae</taxon>
        <taxon>Candidatus Contendibacter</taxon>
    </lineage>
</organism>
<keyword evidence="2" id="KW-1185">Reference proteome</keyword>
<name>A0A7U7G9K5_9GAMM</name>
<accession>A0A7U7G9K5</accession>
<sequence>MYKETKDALYQWKMVGKIMQDDLRQQINSQAFAGFFDGHSLVNEFPVAVLSQQD</sequence>
<evidence type="ECO:0000313" key="2">
    <source>
        <dbReference type="Proteomes" id="UP000019184"/>
    </source>
</evidence>
<comment type="caution">
    <text evidence="1">The sequence shown here is derived from an EMBL/GenBank/DDBJ whole genome shotgun (WGS) entry which is preliminary data.</text>
</comment>
<dbReference type="AlphaFoldDB" id="A0A7U7G9K5"/>
<proteinExistence type="predicted"/>
<gene>
    <name evidence="1" type="ORF">BN874_1680023</name>
</gene>
<protein>
    <submittedName>
        <fullName evidence="1">Uncharacterized protein</fullName>
    </submittedName>
</protein>
<evidence type="ECO:0000313" key="1">
    <source>
        <dbReference type="EMBL" id="CDH44447.1"/>
    </source>
</evidence>